<dbReference type="EMBL" id="CAEZZO010000039">
    <property type="protein sequence ID" value="CAB4765011.1"/>
    <property type="molecule type" value="Genomic_DNA"/>
</dbReference>
<organism evidence="1">
    <name type="scientific">freshwater metagenome</name>
    <dbReference type="NCBI Taxonomy" id="449393"/>
    <lineage>
        <taxon>unclassified sequences</taxon>
        <taxon>metagenomes</taxon>
        <taxon>ecological metagenomes</taxon>
    </lineage>
</organism>
<sequence>MTPATTIGVTPSTTETNSVETLNFFNSLIAYFPNSSLPTPVTTALLWPYLATPIATLVGLPPTAFLNVCGSDNPLPIS</sequence>
<proteinExistence type="predicted"/>
<dbReference type="AlphaFoldDB" id="A0A6J6UYQ5"/>
<accession>A0A6J6UYQ5</accession>
<evidence type="ECO:0000313" key="1">
    <source>
        <dbReference type="EMBL" id="CAB4765011.1"/>
    </source>
</evidence>
<name>A0A6J6UYQ5_9ZZZZ</name>
<protein>
    <submittedName>
        <fullName evidence="1">Unannotated protein</fullName>
    </submittedName>
</protein>
<reference evidence="1" key="1">
    <citation type="submission" date="2020-05" db="EMBL/GenBank/DDBJ databases">
        <authorList>
            <person name="Chiriac C."/>
            <person name="Salcher M."/>
            <person name="Ghai R."/>
            <person name="Kavagutti S V."/>
        </authorList>
    </citation>
    <scope>NUCLEOTIDE SEQUENCE</scope>
</reference>
<gene>
    <name evidence="1" type="ORF">UFOPK2886_00387</name>
</gene>